<organism evidence="1 2">
    <name type="scientific">Actinoplanes missouriensis (strain ATCC 14538 / DSM 43046 / CBS 188.64 / JCM 3121 / NBRC 102363 / NCIMB 12654 / NRRL B-3342 / UNCC 431)</name>
    <dbReference type="NCBI Taxonomy" id="512565"/>
    <lineage>
        <taxon>Bacteria</taxon>
        <taxon>Bacillati</taxon>
        <taxon>Actinomycetota</taxon>
        <taxon>Actinomycetes</taxon>
        <taxon>Micromonosporales</taxon>
        <taxon>Micromonosporaceae</taxon>
        <taxon>Actinoplanes</taxon>
    </lineage>
</organism>
<gene>
    <name evidence="1" type="ordered locus">AMIS_30410</name>
</gene>
<dbReference type="HOGENOM" id="CLU_138517_0_0_11"/>
<keyword evidence="2" id="KW-1185">Reference proteome</keyword>
<dbReference type="eggNOG" id="ENOG5033GZ5">
    <property type="taxonomic scope" value="Bacteria"/>
</dbReference>
<dbReference type="OrthoDB" id="9152783at2"/>
<evidence type="ECO:0000313" key="1">
    <source>
        <dbReference type="EMBL" id="BAL88261.1"/>
    </source>
</evidence>
<dbReference type="RefSeq" id="WP_014443156.1">
    <property type="nucleotide sequence ID" value="NC_017093.1"/>
</dbReference>
<accession>I0H5H4</accession>
<reference evidence="1 2" key="1">
    <citation type="submission" date="2012-02" db="EMBL/GenBank/DDBJ databases">
        <title>Complete genome sequence of Actinoplanes missouriensis 431 (= NBRC 102363).</title>
        <authorList>
            <person name="Ohnishi Y."/>
            <person name="Ishikawa J."/>
            <person name="Sekine M."/>
            <person name="Hosoyama A."/>
            <person name="Harada T."/>
            <person name="Narita H."/>
            <person name="Hata T."/>
            <person name="Konno Y."/>
            <person name="Tutikane K."/>
            <person name="Fujita N."/>
            <person name="Horinouchi S."/>
            <person name="Hayakawa M."/>
        </authorList>
    </citation>
    <scope>NUCLEOTIDE SEQUENCE [LARGE SCALE GENOMIC DNA]</scope>
    <source>
        <strain evidence="2">ATCC 14538 / DSM 43046 / CBS 188.64 / JCM 3121 / NBRC 102363 / NCIMB 12654 / NRRL B-3342 / UNCC 431</strain>
    </source>
</reference>
<dbReference type="Proteomes" id="UP000007882">
    <property type="component" value="Chromosome"/>
</dbReference>
<name>I0H5H4_ACTM4</name>
<proteinExistence type="predicted"/>
<dbReference type="EMBL" id="AP012319">
    <property type="protein sequence ID" value="BAL88261.1"/>
    <property type="molecule type" value="Genomic_DNA"/>
</dbReference>
<evidence type="ECO:0008006" key="3">
    <source>
        <dbReference type="Google" id="ProtNLM"/>
    </source>
</evidence>
<dbReference type="KEGG" id="ams:AMIS_30410"/>
<protein>
    <recommendedName>
        <fullName evidence="3">STAS domain-containing protein</fullName>
    </recommendedName>
</protein>
<evidence type="ECO:0000313" key="2">
    <source>
        <dbReference type="Proteomes" id="UP000007882"/>
    </source>
</evidence>
<dbReference type="AlphaFoldDB" id="I0H5H4"/>
<dbReference type="PATRIC" id="fig|512565.3.peg.3041"/>
<dbReference type="STRING" id="512565.AMIS_30410"/>
<sequence>MPSFVTTPRSLGDLSTIEYGFATARRGDAEPWARDELLVVTFAGVYGVGSAGNGDAAFMQGVVALGLRAFTPAGVVLDLREVDYRWGDMMGAVLNAAIVRGVAPGVVVSGRCRPALTSLVGAELGEDPGGWLFDDPNDALNTVDTAVRRLPGSA</sequence>